<sequence length="329" mass="35778">MAIAETTSTASKRPRILLIDTLRGLALIAMASYHFTWDLGFFGYIDPETATQGAWKFYARCIASSFLFLAGFSLVLAHIPAIRWQSFAKRFGMVAAAALVISIGTFFATPGEWIHFGILHSIALTGLIGLAFLQLPPLITALIAIAIAAAGYVNGYVYPGIFSSEFFDPRYLNWTGFAATPPRSNDFVPLFPWLAAPLAGIAIGRWTLDRGWLNRLAAMQTKPNILGLAGQHSLAFYLIHQPVLIGLLYVFSTVYPAPAPDPMQSYMSTCESGCNGTGSDAGMCQRFCSCTGERLSQQSLLVPMNEGKINPQTDERVQTLAQECSISAQ</sequence>
<evidence type="ECO:0000313" key="4">
    <source>
        <dbReference type="Proteomes" id="UP000435138"/>
    </source>
</evidence>
<dbReference type="RefSeq" id="WP_324184732.1">
    <property type="nucleotide sequence ID" value="NZ_JAYKOO010000001.1"/>
</dbReference>
<reference evidence="3 4" key="1">
    <citation type="submission" date="2019-11" db="EMBL/GenBank/DDBJ databases">
        <title>Genome analysis of Rhizobacterium cereale a novel genus and species isolated from maize roots in North Spain.</title>
        <authorList>
            <person name="Menendez E."/>
            <person name="Flores-Felix J.D."/>
            <person name="Ramirez-Bahena M.-H."/>
            <person name="Igual J.M."/>
            <person name="Garcia-Fraile P."/>
            <person name="Peix A."/>
            <person name="Velazquez E."/>
        </authorList>
    </citation>
    <scope>NUCLEOTIDE SEQUENCE [LARGE SCALE GENOMIC DNA]</scope>
    <source>
        <strain evidence="3 4">RZME27</strain>
    </source>
</reference>
<accession>A0A6A8A4C5</accession>
<keyword evidence="1" id="KW-1133">Transmembrane helix</keyword>
<evidence type="ECO:0000256" key="1">
    <source>
        <dbReference type="SAM" id="Phobius"/>
    </source>
</evidence>
<feature type="transmembrane region" description="Helical" evidence="1">
    <location>
        <begin position="138"/>
        <end position="158"/>
    </location>
</feature>
<dbReference type="Pfam" id="PF07786">
    <property type="entry name" value="HGSNAT_cat"/>
    <property type="match status" value="1"/>
</dbReference>
<feature type="domain" description="Heparan-alpha-glucosaminide N-acetyltransferase catalytic" evidence="2">
    <location>
        <begin position="15"/>
        <end position="242"/>
    </location>
</feature>
<feature type="transmembrane region" description="Helical" evidence="1">
    <location>
        <begin position="190"/>
        <end position="208"/>
    </location>
</feature>
<feature type="transmembrane region" description="Helical" evidence="1">
    <location>
        <begin position="91"/>
        <end position="108"/>
    </location>
</feature>
<keyword evidence="1" id="KW-0472">Membrane</keyword>
<evidence type="ECO:0000259" key="2">
    <source>
        <dbReference type="Pfam" id="PF07786"/>
    </source>
</evidence>
<dbReference type="AlphaFoldDB" id="A0A6A8A4C5"/>
<gene>
    <name evidence="3" type="ORF">GAO09_00930</name>
</gene>
<dbReference type="InterPro" id="IPR012429">
    <property type="entry name" value="HGSNAT_cat"/>
</dbReference>
<comment type="caution">
    <text evidence="3">The sequence shown here is derived from an EMBL/GenBank/DDBJ whole genome shotgun (WGS) entry which is preliminary data.</text>
</comment>
<keyword evidence="4" id="KW-1185">Reference proteome</keyword>
<organism evidence="3 4">
    <name type="scientific">Endobacterium cereale</name>
    <dbReference type="NCBI Taxonomy" id="2663029"/>
    <lineage>
        <taxon>Bacteria</taxon>
        <taxon>Pseudomonadati</taxon>
        <taxon>Pseudomonadota</taxon>
        <taxon>Alphaproteobacteria</taxon>
        <taxon>Hyphomicrobiales</taxon>
        <taxon>Rhizobiaceae</taxon>
        <taxon>Endobacterium</taxon>
    </lineage>
</organism>
<feature type="transmembrane region" description="Helical" evidence="1">
    <location>
        <begin position="21"/>
        <end position="45"/>
    </location>
</feature>
<feature type="transmembrane region" description="Helical" evidence="1">
    <location>
        <begin position="114"/>
        <end position="133"/>
    </location>
</feature>
<keyword evidence="1" id="KW-0812">Transmembrane</keyword>
<feature type="transmembrane region" description="Helical" evidence="1">
    <location>
        <begin position="57"/>
        <end position="79"/>
    </location>
</feature>
<protein>
    <submittedName>
        <fullName evidence="3">DUF1624 domain-containing protein</fullName>
    </submittedName>
</protein>
<name>A0A6A8A4C5_9HYPH</name>
<proteinExistence type="predicted"/>
<dbReference type="Proteomes" id="UP000435138">
    <property type="component" value="Unassembled WGS sequence"/>
</dbReference>
<dbReference type="EMBL" id="WIXI01000022">
    <property type="protein sequence ID" value="MQY44638.1"/>
    <property type="molecule type" value="Genomic_DNA"/>
</dbReference>
<evidence type="ECO:0000313" key="3">
    <source>
        <dbReference type="EMBL" id="MQY44638.1"/>
    </source>
</evidence>